<dbReference type="SMART" id="SM00176">
    <property type="entry name" value="RAN"/>
    <property type="match status" value="1"/>
</dbReference>
<evidence type="ECO:0000313" key="3">
    <source>
        <dbReference type="Proteomes" id="UP001530400"/>
    </source>
</evidence>
<dbReference type="PROSITE" id="PS51419">
    <property type="entry name" value="RAB"/>
    <property type="match status" value="1"/>
</dbReference>
<gene>
    <name evidence="2" type="ORF">ACHAWO_010180</name>
</gene>
<proteinExistence type="predicted"/>
<evidence type="ECO:0000313" key="2">
    <source>
        <dbReference type="EMBL" id="KAL3776022.1"/>
    </source>
</evidence>
<comment type="caution">
    <text evidence="2">The sequence shown here is derived from an EMBL/GenBank/DDBJ whole genome shotgun (WGS) entry which is preliminary data.</text>
</comment>
<dbReference type="Pfam" id="PF00071">
    <property type="entry name" value="Ras"/>
    <property type="match status" value="1"/>
</dbReference>
<protein>
    <submittedName>
        <fullName evidence="2">Uncharacterized protein</fullName>
    </submittedName>
</protein>
<dbReference type="PROSITE" id="PS51420">
    <property type="entry name" value="RHO"/>
    <property type="match status" value="1"/>
</dbReference>
<dbReference type="InterPro" id="IPR001806">
    <property type="entry name" value="Small_GTPase"/>
</dbReference>
<dbReference type="NCBIfam" id="TIGR00231">
    <property type="entry name" value="small_GTP"/>
    <property type="match status" value="1"/>
</dbReference>
<dbReference type="InterPro" id="IPR005225">
    <property type="entry name" value="Small_GTP-bd"/>
</dbReference>
<dbReference type="GO" id="GO:0000166">
    <property type="term" value="F:nucleotide binding"/>
    <property type="evidence" value="ECO:0007669"/>
    <property type="project" value="UniProtKB-KW"/>
</dbReference>
<keyword evidence="3" id="KW-1185">Reference proteome</keyword>
<name>A0ABD3NJK7_9STRA</name>
<organism evidence="2 3">
    <name type="scientific">Cyclotella atomus</name>
    <dbReference type="NCBI Taxonomy" id="382360"/>
    <lineage>
        <taxon>Eukaryota</taxon>
        <taxon>Sar</taxon>
        <taxon>Stramenopiles</taxon>
        <taxon>Ochrophyta</taxon>
        <taxon>Bacillariophyta</taxon>
        <taxon>Coscinodiscophyceae</taxon>
        <taxon>Thalassiosirophycidae</taxon>
        <taxon>Stephanodiscales</taxon>
        <taxon>Stephanodiscaceae</taxon>
        <taxon>Cyclotella</taxon>
    </lineage>
</organism>
<dbReference type="AlphaFoldDB" id="A0ABD3NJK7"/>
<dbReference type="SUPFAM" id="SSF52540">
    <property type="entry name" value="P-loop containing nucleoside triphosphate hydrolases"/>
    <property type="match status" value="1"/>
</dbReference>
<dbReference type="SMART" id="SM00175">
    <property type="entry name" value="RAB"/>
    <property type="match status" value="1"/>
</dbReference>
<dbReference type="FunFam" id="3.40.50.300:FF:001447">
    <property type="entry name" value="Ras-related protein Rab-1B"/>
    <property type="match status" value="1"/>
</dbReference>
<dbReference type="Proteomes" id="UP001530400">
    <property type="component" value="Unassembled WGS sequence"/>
</dbReference>
<sequence length="200" mass="23216">MQGPVEEGFDEPDVKIILLGDSAVGKSKLVERYLQDNYDPRRLSTHALTLYRKNVTLGDDNEQVVKVDLWDTAGQEKFNSMHPTYYYKADVCILVFDLTRKQTYLNLKKWYQELREYCPNIPCILLANKVDVDYKVTKKAFKFPKENNIPFFFVSSADGTNVVKVFEEAVCAGLGQRKYGEKDFLLECLELFEDEAIERR</sequence>
<dbReference type="InterPro" id="IPR027417">
    <property type="entry name" value="P-loop_NTPase"/>
</dbReference>
<dbReference type="PRINTS" id="PR00449">
    <property type="entry name" value="RASTRNSFRMNG"/>
</dbReference>
<keyword evidence="1" id="KW-0547">Nucleotide-binding</keyword>
<dbReference type="EMBL" id="JALLPJ020001122">
    <property type="protein sequence ID" value="KAL3776022.1"/>
    <property type="molecule type" value="Genomic_DNA"/>
</dbReference>
<dbReference type="SMART" id="SM00174">
    <property type="entry name" value="RHO"/>
    <property type="match status" value="1"/>
</dbReference>
<dbReference type="SMART" id="SM00173">
    <property type="entry name" value="RAS"/>
    <property type="match status" value="1"/>
</dbReference>
<reference evidence="2 3" key="1">
    <citation type="submission" date="2024-10" db="EMBL/GenBank/DDBJ databases">
        <title>Updated reference genomes for cyclostephanoid diatoms.</title>
        <authorList>
            <person name="Roberts W.R."/>
            <person name="Alverson A.J."/>
        </authorList>
    </citation>
    <scope>NUCLEOTIDE SEQUENCE [LARGE SCALE GENOMIC DNA]</scope>
    <source>
        <strain evidence="2 3">AJA010-31</strain>
    </source>
</reference>
<evidence type="ECO:0000256" key="1">
    <source>
        <dbReference type="ARBA" id="ARBA00022741"/>
    </source>
</evidence>
<dbReference type="Gene3D" id="3.40.50.300">
    <property type="entry name" value="P-loop containing nucleotide triphosphate hydrolases"/>
    <property type="match status" value="1"/>
</dbReference>
<accession>A0ABD3NJK7</accession>
<dbReference type="PANTHER" id="PTHR47978">
    <property type="match status" value="1"/>
</dbReference>